<proteinExistence type="predicted"/>
<evidence type="ECO:0000313" key="1">
    <source>
        <dbReference type="EMBL" id="VDK19874.1"/>
    </source>
</evidence>
<dbReference type="AlphaFoldDB" id="A0A3P6PGB8"/>
<dbReference type="Proteomes" id="UP000267096">
    <property type="component" value="Unassembled WGS sequence"/>
</dbReference>
<keyword evidence="2" id="KW-1185">Reference proteome</keyword>
<dbReference type="EMBL" id="UYRR01003085">
    <property type="protein sequence ID" value="VDK19874.1"/>
    <property type="molecule type" value="Genomic_DNA"/>
</dbReference>
<protein>
    <submittedName>
        <fullName evidence="1">Uncharacterized protein</fullName>
    </submittedName>
</protein>
<dbReference type="OrthoDB" id="204405at2759"/>
<sequence length="30" mass="3671">MLYNKEKLLLNGDRWEPELAANLQSEYLYR</sequence>
<accession>A0A3P6PGB8</accession>
<reference evidence="1 2" key="1">
    <citation type="submission" date="2018-11" db="EMBL/GenBank/DDBJ databases">
        <authorList>
            <consortium name="Pathogen Informatics"/>
        </authorList>
    </citation>
    <scope>NUCLEOTIDE SEQUENCE [LARGE SCALE GENOMIC DNA]</scope>
</reference>
<organism evidence="1 2">
    <name type="scientific">Anisakis simplex</name>
    <name type="common">Herring worm</name>
    <dbReference type="NCBI Taxonomy" id="6269"/>
    <lineage>
        <taxon>Eukaryota</taxon>
        <taxon>Metazoa</taxon>
        <taxon>Ecdysozoa</taxon>
        <taxon>Nematoda</taxon>
        <taxon>Chromadorea</taxon>
        <taxon>Rhabditida</taxon>
        <taxon>Spirurina</taxon>
        <taxon>Ascaridomorpha</taxon>
        <taxon>Ascaridoidea</taxon>
        <taxon>Anisakidae</taxon>
        <taxon>Anisakis</taxon>
        <taxon>Anisakis simplex complex</taxon>
    </lineage>
</organism>
<evidence type="ECO:0000313" key="2">
    <source>
        <dbReference type="Proteomes" id="UP000267096"/>
    </source>
</evidence>
<name>A0A3P6PGB8_ANISI</name>
<gene>
    <name evidence="1" type="ORF">ASIM_LOCUS2345</name>
</gene>